<gene>
    <name evidence="1" type="ORF">Pmar_PMAR025331</name>
</gene>
<sequence>PLKGDPHPPPDADLSTACTVRDDDLRGMLAPGAAEAVVFSVNMTFRGKYQFRLEILPLSAPSEMTPTSSNLGGGPLASVIIIADCQSP</sequence>
<dbReference type="InParanoid" id="C5KS07"/>
<dbReference type="EMBL" id="GG675955">
    <property type="protein sequence ID" value="EER12698.1"/>
    <property type="molecule type" value="Genomic_DNA"/>
</dbReference>
<dbReference type="RefSeq" id="XP_002780903.1">
    <property type="nucleotide sequence ID" value="XM_002780857.1"/>
</dbReference>
<accession>C5KS07</accession>
<feature type="non-terminal residue" evidence="1">
    <location>
        <position position="88"/>
    </location>
</feature>
<protein>
    <submittedName>
        <fullName evidence="1">Uncharacterized protein</fullName>
    </submittedName>
</protein>
<keyword evidence="2" id="KW-1185">Reference proteome</keyword>
<proteinExistence type="predicted"/>
<dbReference type="Proteomes" id="UP000007800">
    <property type="component" value="Unassembled WGS sequence"/>
</dbReference>
<dbReference type="GeneID" id="9058733"/>
<feature type="non-terminal residue" evidence="1">
    <location>
        <position position="1"/>
    </location>
</feature>
<evidence type="ECO:0000313" key="1">
    <source>
        <dbReference type="EMBL" id="EER12698.1"/>
    </source>
</evidence>
<organism evidence="2">
    <name type="scientific">Perkinsus marinus (strain ATCC 50983 / TXsc)</name>
    <dbReference type="NCBI Taxonomy" id="423536"/>
    <lineage>
        <taxon>Eukaryota</taxon>
        <taxon>Sar</taxon>
        <taxon>Alveolata</taxon>
        <taxon>Perkinsozoa</taxon>
        <taxon>Perkinsea</taxon>
        <taxon>Perkinsida</taxon>
        <taxon>Perkinsidae</taxon>
        <taxon>Perkinsus</taxon>
    </lineage>
</organism>
<evidence type="ECO:0000313" key="2">
    <source>
        <dbReference type="Proteomes" id="UP000007800"/>
    </source>
</evidence>
<name>C5KS07_PERM5</name>
<reference evidence="1 2" key="1">
    <citation type="submission" date="2008-07" db="EMBL/GenBank/DDBJ databases">
        <authorList>
            <person name="El-Sayed N."/>
            <person name="Caler E."/>
            <person name="Inman J."/>
            <person name="Amedeo P."/>
            <person name="Hass B."/>
            <person name="Wortman J."/>
        </authorList>
    </citation>
    <scope>NUCLEOTIDE SEQUENCE [LARGE SCALE GENOMIC DNA]</scope>
    <source>
        <strain evidence="2">ATCC 50983 / TXsc</strain>
    </source>
</reference>
<dbReference type="AlphaFoldDB" id="C5KS07"/>